<dbReference type="PANTHER" id="PTHR18901:SF38">
    <property type="entry name" value="PSEUDOURIDINE-5'-PHOSPHATASE"/>
    <property type="match status" value="1"/>
</dbReference>
<dbReference type="PANTHER" id="PTHR18901">
    <property type="entry name" value="2-DEOXYGLUCOSE-6-PHOSPHATE PHOSPHATASE 2"/>
    <property type="match status" value="1"/>
</dbReference>
<sequence length="52" mass="5569">MKRFAVQPSEPSKVLVFEDSPNGGRSAKAAGMKCVMVPSEANRKEALAIGYD</sequence>
<evidence type="ECO:0000313" key="1">
    <source>
        <dbReference type="EMBL" id="VDK60623.1"/>
    </source>
</evidence>
<dbReference type="AlphaFoldDB" id="A0A3P6RWD7"/>
<evidence type="ECO:0000313" key="2">
    <source>
        <dbReference type="Proteomes" id="UP000271889"/>
    </source>
</evidence>
<dbReference type="EMBL" id="UYRV01014912">
    <property type="protein sequence ID" value="VDK60623.1"/>
    <property type="molecule type" value="Genomic_DNA"/>
</dbReference>
<name>A0A3P6RWD7_CYLGO</name>
<proteinExistence type="predicted"/>
<dbReference type="Gene3D" id="3.40.50.1000">
    <property type="entry name" value="HAD superfamily/HAD-like"/>
    <property type="match status" value="1"/>
</dbReference>
<accession>A0A3P6RWD7</accession>
<dbReference type="GO" id="GO:0016791">
    <property type="term" value="F:phosphatase activity"/>
    <property type="evidence" value="ECO:0007669"/>
    <property type="project" value="TreeGrafter"/>
</dbReference>
<gene>
    <name evidence="1" type="ORF">CGOC_LOCUS5072</name>
</gene>
<dbReference type="Proteomes" id="UP000271889">
    <property type="component" value="Unassembled WGS sequence"/>
</dbReference>
<dbReference type="InterPro" id="IPR036412">
    <property type="entry name" value="HAD-like_sf"/>
</dbReference>
<reference evidence="1 2" key="1">
    <citation type="submission" date="2018-11" db="EMBL/GenBank/DDBJ databases">
        <authorList>
            <consortium name="Pathogen Informatics"/>
        </authorList>
    </citation>
    <scope>NUCLEOTIDE SEQUENCE [LARGE SCALE GENOMIC DNA]</scope>
</reference>
<dbReference type="OrthoDB" id="40579at2759"/>
<dbReference type="InterPro" id="IPR023214">
    <property type="entry name" value="HAD_sf"/>
</dbReference>
<organism evidence="1 2">
    <name type="scientific">Cylicostephanus goldi</name>
    <name type="common">Nematode worm</name>
    <dbReference type="NCBI Taxonomy" id="71465"/>
    <lineage>
        <taxon>Eukaryota</taxon>
        <taxon>Metazoa</taxon>
        <taxon>Ecdysozoa</taxon>
        <taxon>Nematoda</taxon>
        <taxon>Chromadorea</taxon>
        <taxon>Rhabditida</taxon>
        <taxon>Rhabditina</taxon>
        <taxon>Rhabditomorpha</taxon>
        <taxon>Strongyloidea</taxon>
        <taxon>Strongylidae</taxon>
        <taxon>Cylicostephanus</taxon>
    </lineage>
</organism>
<protein>
    <submittedName>
        <fullName evidence="1">Uncharacterized protein</fullName>
    </submittedName>
</protein>
<keyword evidence="2" id="KW-1185">Reference proteome</keyword>
<dbReference type="SUPFAM" id="SSF56784">
    <property type="entry name" value="HAD-like"/>
    <property type="match status" value="1"/>
</dbReference>